<dbReference type="AlphaFoldDB" id="A0AAW1I522"/>
<protein>
    <recommendedName>
        <fullName evidence="8">C3H1-type domain-containing protein</fullName>
    </recommendedName>
</protein>
<keyword evidence="3 6" id="KW-0863">Zinc-finger</keyword>
<evidence type="ECO:0000256" key="6">
    <source>
        <dbReference type="PROSITE-ProRule" id="PRU00723"/>
    </source>
</evidence>
<dbReference type="PROSITE" id="PS50103">
    <property type="entry name" value="ZF_C3H1"/>
    <property type="match status" value="6"/>
</dbReference>
<dbReference type="InterPro" id="IPR000571">
    <property type="entry name" value="Znf_CCCH"/>
</dbReference>
<dbReference type="GO" id="GO:0003677">
    <property type="term" value="F:DNA binding"/>
    <property type="evidence" value="ECO:0007669"/>
    <property type="project" value="UniProtKB-KW"/>
</dbReference>
<feature type="domain" description="C3H1-type" evidence="8">
    <location>
        <begin position="418"/>
        <end position="446"/>
    </location>
</feature>
<keyword evidence="10" id="KW-1185">Reference proteome</keyword>
<feature type="domain" description="C3H1-type" evidence="8">
    <location>
        <begin position="121"/>
        <end position="149"/>
    </location>
</feature>
<feature type="domain" description="C3H1-type" evidence="8">
    <location>
        <begin position="174"/>
        <end position="202"/>
    </location>
</feature>
<feature type="zinc finger region" description="C3H1-type" evidence="6">
    <location>
        <begin position="174"/>
        <end position="202"/>
    </location>
</feature>
<feature type="region of interest" description="Disordered" evidence="7">
    <location>
        <begin position="450"/>
        <end position="476"/>
    </location>
</feature>
<dbReference type="Gene3D" id="4.10.1000.10">
    <property type="entry name" value="Zinc finger, CCCH-type"/>
    <property type="match status" value="2"/>
</dbReference>
<dbReference type="EMBL" id="JBDFQZ010000010">
    <property type="protein sequence ID" value="KAK9684101.1"/>
    <property type="molecule type" value="Genomic_DNA"/>
</dbReference>
<evidence type="ECO:0000313" key="9">
    <source>
        <dbReference type="EMBL" id="KAK9684101.1"/>
    </source>
</evidence>
<evidence type="ECO:0000256" key="5">
    <source>
        <dbReference type="ARBA" id="ARBA00023125"/>
    </source>
</evidence>
<dbReference type="SUPFAM" id="SSF90229">
    <property type="entry name" value="CCCH zinc finger"/>
    <property type="match status" value="6"/>
</dbReference>
<feature type="zinc finger region" description="C3H1-type" evidence="6">
    <location>
        <begin position="121"/>
        <end position="149"/>
    </location>
</feature>
<accession>A0AAW1I522</accession>
<proteinExistence type="predicted"/>
<reference evidence="9 10" key="1">
    <citation type="submission" date="2024-03" db="EMBL/GenBank/DDBJ databases">
        <title>WGS assembly of Saponaria officinalis var. Norfolk2.</title>
        <authorList>
            <person name="Jenkins J."/>
            <person name="Shu S."/>
            <person name="Grimwood J."/>
            <person name="Barry K."/>
            <person name="Goodstein D."/>
            <person name="Schmutz J."/>
            <person name="Leebens-Mack J."/>
            <person name="Osbourn A."/>
        </authorList>
    </citation>
    <scope>NUCLEOTIDE SEQUENCE [LARGE SCALE GENOMIC DNA]</scope>
    <source>
        <strain evidence="10">cv. Norfolk2</strain>
        <strain evidence="9">JIC</strain>
        <tissue evidence="9">Leaf</tissue>
    </source>
</reference>
<evidence type="ECO:0000256" key="1">
    <source>
        <dbReference type="ARBA" id="ARBA00022723"/>
    </source>
</evidence>
<dbReference type="PANTHER" id="PTHR12506:SF82">
    <property type="entry name" value="ZINC FINGER CCCH DOMAIN-CONTAINING PROTEIN 64-RELATED"/>
    <property type="match status" value="1"/>
</dbReference>
<evidence type="ECO:0000313" key="10">
    <source>
        <dbReference type="Proteomes" id="UP001443914"/>
    </source>
</evidence>
<name>A0AAW1I522_SAPOF</name>
<dbReference type="GO" id="GO:0008270">
    <property type="term" value="F:zinc ion binding"/>
    <property type="evidence" value="ECO:0007669"/>
    <property type="project" value="UniProtKB-KW"/>
</dbReference>
<gene>
    <name evidence="9" type="ORF">RND81_10G186400</name>
</gene>
<feature type="domain" description="C3H1-type" evidence="8">
    <location>
        <begin position="293"/>
        <end position="321"/>
    </location>
</feature>
<dbReference type="PANTHER" id="PTHR12506">
    <property type="entry name" value="PROTEIN PHOSPHATASE RELATED"/>
    <property type="match status" value="1"/>
</dbReference>
<keyword evidence="2" id="KW-0677">Repeat</keyword>
<dbReference type="Gene3D" id="2.30.30.1190">
    <property type="match status" value="2"/>
</dbReference>
<feature type="compositionally biased region" description="Basic and acidic residues" evidence="7">
    <location>
        <begin position="456"/>
        <end position="468"/>
    </location>
</feature>
<dbReference type="EMBL" id="JBDFQZ010000010">
    <property type="protein sequence ID" value="KAK9684102.1"/>
    <property type="molecule type" value="Genomic_DNA"/>
</dbReference>
<keyword evidence="1 6" id="KW-0479">Metal-binding</keyword>
<dbReference type="GO" id="GO:0003729">
    <property type="term" value="F:mRNA binding"/>
    <property type="evidence" value="ECO:0007669"/>
    <property type="project" value="TreeGrafter"/>
</dbReference>
<dbReference type="InterPro" id="IPR050974">
    <property type="entry name" value="Plant_ZF_CCCH"/>
</dbReference>
<sequence>MANHHLYSHQHRNSGNIYSSSRSAIDDTSYYKDSSSSRYYSSYLSSDPHSYSSYAPSSSDALWPSRDASSTYSKRPSEALYSYSSMDTHMLGQSEAWLTSDSLAKRPKFQSACNLPVYPQRPGEKDCAHYMLTRTCRFGDTCKFDHPIWVPDGGIPDWKEIQLPPVSSEFHPERPGELDCPYYLKTQKCKFGLNCRFNHPKDKISASDNTDTAADLPERPSEPNCSFYVKTGKCKFGATCKFHHPKDIQIPSDEQEAANKEETNRNRTNGRNEVKTFILDPAASFNSKGLPVRLGEADCPFYLKTGSCKYAANCRYNHPDRNDITPAAAVGHSLLASPIPNLSMGLVNSAAAILQSFQPGLAQTTFGLGAVTYPQRPGQPACDYYMKAGVCKYGEMCKFDHPVASKSVKLTLAGFPRREGAVHCPFYMKTGTCKYGATCKYDHPPPGEVIATTGKENAETSEQAKENEENVESAEE</sequence>
<dbReference type="InterPro" id="IPR036855">
    <property type="entry name" value="Znf_CCCH_sf"/>
</dbReference>
<feature type="domain" description="C3H1-type" evidence="8">
    <location>
        <begin position="219"/>
        <end position="247"/>
    </location>
</feature>
<keyword evidence="5" id="KW-0238">DNA-binding</keyword>
<evidence type="ECO:0000256" key="2">
    <source>
        <dbReference type="ARBA" id="ARBA00022737"/>
    </source>
</evidence>
<comment type="caution">
    <text evidence="9">The sequence shown here is derived from an EMBL/GenBank/DDBJ whole genome shotgun (WGS) entry which is preliminary data.</text>
</comment>
<feature type="domain" description="C3H1-type" evidence="8">
    <location>
        <begin position="376"/>
        <end position="404"/>
    </location>
</feature>
<dbReference type="SMART" id="SM00356">
    <property type="entry name" value="ZnF_C3H1"/>
    <property type="match status" value="6"/>
</dbReference>
<organism evidence="9 10">
    <name type="scientific">Saponaria officinalis</name>
    <name type="common">Common soapwort</name>
    <name type="synonym">Lychnis saponaria</name>
    <dbReference type="NCBI Taxonomy" id="3572"/>
    <lineage>
        <taxon>Eukaryota</taxon>
        <taxon>Viridiplantae</taxon>
        <taxon>Streptophyta</taxon>
        <taxon>Embryophyta</taxon>
        <taxon>Tracheophyta</taxon>
        <taxon>Spermatophyta</taxon>
        <taxon>Magnoliopsida</taxon>
        <taxon>eudicotyledons</taxon>
        <taxon>Gunneridae</taxon>
        <taxon>Pentapetalae</taxon>
        <taxon>Caryophyllales</taxon>
        <taxon>Caryophyllaceae</taxon>
        <taxon>Caryophylleae</taxon>
        <taxon>Saponaria</taxon>
    </lineage>
</organism>
<evidence type="ECO:0000259" key="8">
    <source>
        <dbReference type="PROSITE" id="PS50103"/>
    </source>
</evidence>
<feature type="zinc finger region" description="C3H1-type" evidence="6">
    <location>
        <begin position="376"/>
        <end position="404"/>
    </location>
</feature>
<evidence type="ECO:0000256" key="3">
    <source>
        <dbReference type="ARBA" id="ARBA00022771"/>
    </source>
</evidence>
<evidence type="ECO:0000256" key="7">
    <source>
        <dbReference type="SAM" id="MobiDB-lite"/>
    </source>
</evidence>
<keyword evidence="4 6" id="KW-0862">Zinc</keyword>
<feature type="zinc finger region" description="C3H1-type" evidence="6">
    <location>
        <begin position="219"/>
        <end position="247"/>
    </location>
</feature>
<feature type="compositionally biased region" description="Basic residues" evidence="7">
    <location>
        <begin position="1"/>
        <end position="12"/>
    </location>
</feature>
<dbReference type="FunFam" id="4.10.1000.10:FF:000033">
    <property type="entry name" value="zinc finger CCCH domain-containing protein 37"/>
    <property type="match status" value="1"/>
</dbReference>
<dbReference type="Proteomes" id="UP001443914">
    <property type="component" value="Unassembled WGS sequence"/>
</dbReference>
<evidence type="ECO:0000256" key="4">
    <source>
        <dbReference type="ARBA" id="ARBA00022833"/>
    </source>
</evidence>
<feature type="region of interest" description="Disordered" evidence="7">
    <location>
        <begin position="1"/>
        <end position="20"/>
    </location>
</feature>
<dbReference type="Pfam" id="PF00642">
    <property type="entry name" value="zf-CCCH"/>
    <property type="match status" value="6"/>
</dbReference>
<feature type="zinc finger region" description="C3H1-type" evidence="6">
    <location>
        <begin position="293"/>
        <end position="321"/>
    </location>
</feature>
<feature type="zinc finger region" description="C3H1-type" evidence="6">
    <location>
        <begin position="418"/>
        <end position="446"/>
    </location>
</feature>